<comment type="caution">
    <text evidence="2">The sequence shown here is derived from an EMBL/GenBank/DDBJ whole genome shotgun (WGS) entry which is preliminary data.</text>
</comment>
<sequence>MHRKKSLFFALILLSLLGACNKQIKPSELVPGIELGQFYYTQFSLFQEQNNFRTTNYRRGFLIPVNTRVSLVSISSKKAELKLADSGQPLTIENVPKHTNEDMQTAFKKIVGPRKVDIDTFSKAEQESILTGKVKKGMGRKAVLVAIGYPPQIETPSLDSNDWTYWSSRFNKFIVHFKNGKVDNIVD</sequence>
<feature type="chain" id="PRO_5016026897" description="Lipoprotein SmpA/OmlA domain-containing protein" evidence="1">
    <location>
        <begin position="22"/>
        <end position="187"/>
    </location>
</feature>
<evidence type="ECO:0000256" key="1">
    <source>
        <dbReference type="SAM" id="SignalP"/>
    </source>
</evidence>
<accession>A0A2W4RX67</accession>
<evidence type="ECO:0008006" key="4">
    <source>
        <dbReference type="Google" id="ProtNLM"/>
    </source>
</evidence>
<dbReference type="AlphaFoldDB" id="A0A2W4RX67"/>
<reference evidence="2 3" key="1">
    <citation type="journal article" date="2018" name="Aquat. Microb. Ecol.">
        <title>Gammaproteobacterial methanotrophs dominate.</title>
        <authorList>
            <person name="Rissanen A.J."/>
            <person name="Saarenheimo J."/>
            <person name="Tiirola M."/>
            <person name="Peura S."/>
            <person name="Aalto S.L."/>
            <person name="Karvinen A."/>
            <person name="Nykanen H."/>
        </authorList>
    </citation>
    <scope>NUCLEOTIDE SEQUENCE [LARGE SCALE GENOMIC DNA]</scope>
    <source>
        <strain evidence="2">AMbin10</strain>
    </source>
</reference>
<protein>
    <recommendedName>
        <fullName evidence="4">Lipoprotein SmpA/OmlA domain-containing protein</fullName>
    </recommendedName>
</protein>
<feature type="signal peptide" evidence="1">
    <location>
        <begin position="1"/>
        <end position="21"/>
    </location>
</feature>
<dbReference type="PROSITE" id="PS51257">
    <property type="entry name" value="PROKAR_LIPOPROTEIN"/>
    <property type="match status" value="1"/>
</dbReference>
<proteinExistence type="predicted"/>
<dbReference type="EMBL" id="QJPH01000168">
    <property type="protein sequence ID" value="PZN83998.1"/>
    <property type="molecule type" value="Genomic_DNA"/>
</dbReference>
<evidence type="ECO:0000313" key="2">
    <source>
        <dbReference type="EMBL" id="PZN83998.1"/>
    </source>
</evidence>
<gene>
    <name evidence="2" type="ORF">DM484_03440</name>
</gene>
<organism evidence="2 3">
    <name type="scientific">Candidatus Methylumidiphilus alinenensis</name>
    <dbReference type="NCBI Taxonomy" id="2202197"/>
    <lineage>
        <taxon>Bacteria</taxon>
        <taxon>Pseudomonadati</taxon>
        <taxon>Pseudomonadota</taxon>
        <taxon>Gammaproteobacteria</taxon>
        <taxon>Methylococcales</taxon>
        <taxon>Candidatus Methylumidiphilus</taxon>
    </lineage>
</organism>
<name>A0A2W4RX67_9GAMM</name>
<dbReference type="Proteomes" id="UP000249396">
    <property type="component" value="Unassembled WGS sequence"/>
</dbReference>
<keyword evidence="1" id="KW-0732">Signal</keyword>
<evidence type="ECO:0000313" key="3">
    <source>
        <dbReference type="Proteomes" id="UP000249396"/>
    </source>
</evidence>